<comment type="caution">
    <text evidence="1">The sequence shown here is derived from an EMBL/GenBank/DDBJ whole genome shotgun (WGS) entry which is preliminary data.</text>
</comment>
<gene>
    <name evidence="1" type="ORF">R1sor_019310</name>
</gene>
<dbReference type="AlphaFoldDB" id="A0ABD3IC67"/>
<evidence type="ECO:0000313" key="2">
    <source>
        <dbReference type="Proteomes" id="UP001633002"/>
    </source>
</evidence>
<proteinExistence type="predicted"/>
<organism evidence="1 2">
    <name type="scientific">Riccia sorocarpa</name>
    <dbReference type="NCBI Taxonomy" id="122646"/>
    <lineage>
        <taxon>Eukaryota</taxon>
        <taxon>Viridiplantae</taxon>
        <taxon>Streptophyta</taxon>
        <taxon>Embryophyta</taxon>
        <taxon>Marchantiophyta</taxon>
        <taxon>Marchantiopsida</taxon>
        <taxon>Marchantiidae</taxon>
        <taxon>Marchantiales</taxon>
        <taxon>Ricciaceae</taxon>
        <taxon>Riccia</taxon>
    </lineage>
</organism>
<dbReference type="EMBL" id="JBJQOH010000001">
    <property type="protein sequence ID" value="KAL3701288.1"/>
    <property type="molecule type" value="Genomic_DNA"/>
</dbReference>
<reference evidence="1 2" key="1">
    <citation type="submission" date="2024-09" db="EMBL/GenBank/DDBJ databases">
        <title>Chromosome-scale assembly of Riccia sorocarpa.</title>
        <authorList>
            <person name="Paukszto L."/>
        </authorList>
    </citation>
    <scope>NUCLEOTIDE SEQUENCE [LARGE SCALE GENOMIC DNA]</scope>
    <source>
        <strain evidence="1">LP-2024</strain>
        <tissue evidence="1">Aerial parts of the thallus</tissue>
    </source>
</reference>
<protein>
    <submittedName>
        <fullName evidence="1">Uncharacterized protein</fullName>
    </submittedName>
</protein>
<sequence length="189" mass="20153">MDLGEKELCTLRVCLMYRNFWANSLKRLQPVAEKPRADPKTVVSVILGGGAGTCLFPITKRRVKPASSEGAGVGDSGGGAVGERADWLAGDGARDEAGAAAGVSGDGSTPTIIPKGGVPALARLREREERLVTMVLVKLVLELGDGAMERMERLVALVGLTVESGMELVLHWDSLSGNELWFHRQRSDD</sequence>
<name>A0ABD3IC67_9MARC</name>
<dbReference type="Proteomes" id="UP001633002">
    <property type="component" value="Unassembled WGS sequence"/>
</dbReference>
<accession>A0ABD3IC67</accession>
<keyword evidence="2" id="KW-1185">Reference proteome</keyword>
<evidence type="ECO:0000313" key="1">
    <source>
        <dbReference type="EMBL" id="KAL3701288.1"/>
    </source>
</evidence>